<feature type="transmembrane region" description="Helical" evidence="7">
    <location>
        <begin position="12"/>
        <end position="33"/>
    </location>
</feature>
<dbReference type="Pfam" id="PF12911">
    <property type="entry name" value="OppC_N"/>
    <property type="match status" value="1"/>
</dbReference>
<dbReference type="InterPro" id="IPR000515">
    <property type="entry name" value="MetI-like"/>
</dbReference>
<keyword evidence="6 7" id="KW-0472">Membrane</keyword>
<evidence type="ECO:0000256" key="5">
    <source>
        <dbReference type="ARBA" id="ARBA00022989"/>
    </source>
</evidence>
<keyword evidence="10" id="KW-1185">Reference proteome</keyword>
<feature type="domain" description="ABC transmembrane type-1" evidence="8">
    <location>
        <begin position="78"/>
        <end position="267"/>
    </location>
</feature>
<evidence type="ECO:0000256" key="6">
    <source>
        <dbReference type="ARBA" id="ARBA00023136"/>
    </source>
</evidence>
<dbReference type="InterPro" id="IPR025966">
    <property type="entry name" value="OppC_N"/>
</dbReference>
<evidence type="ECO:0000256" key="3">
    <source>
        <dbReference type="ARBA" id="ARBA00022475"/>
    </source>
</evidence>
<comment type="similarity">
    <text evidence="7">Belongs to the binding-protein-dependent transport system permease family.</text>
</comment>
<dbReference type="EMBL" id="BAABKD010000011">
    <property type="protein sequence ID" value="GAA5092186.1"/>
    <property type="molecule type" value="Genomic_DNA"/>
</dbReference>
<dbReference type="PROSITE" id="PS50928">
    <property type="entry name" value="ABC_TM1"/>
    <property type="match status" value="1"/>
</dbReference>
<feature type="transmembrane region" description="Helical" evidence="7">
    <location>
        <begin position="118"/>
        <end position="151"/>
    </location>
</feature>
<accession>A0ABP9MC37</accession>
<dbReference type="RefSeq" id="WP_345371392.1">
    <property type="nucleotide sequence ID" value="NZ_BAABKD010000011.1"/>
</dbReference>
<feature type="transmembrane region" description="Helical" evidence="7">
    <location>
        <begin position="80"/>
        <end position="106"/>
    </location>
</feature>
<organism evidence="9 10">
    <name type="scientific">Paenalcaligenes hermetiae</name>
    <dbReference type="NCBI Taxonomy" id="1157987"/>
    <lineage>
        <taxon>Bacteria</taxon>
        <taxon>Pseudomonadati</taxon>
        <taxon>Pseudomonadota</taxon>
        <taxon>Betaproteobacteria</taxon>
        <taxon>Burkholderiales</taxon>
        <taxon>Alcaligenaceae</taxon>
        <taxon>Paenalcaligenes</taxon>
    </lineage>
</organism>
<dbReference type="Pfam" id="PF00528">
    <property type="entry name" value="BPD_transp_1"/>
    <property type="match status" value="1"/>
</dbReference>
<dbReference type="CDD" id="cd06261">
    <property type="entry name" value="TM_PBP2"/>
    <property type="match status" value="1"/>
</dbReference>
<sequence length="284" mass="30972">MKIKIENINRKIIIGGSLVLLFFVFAIFAPWLAPNDPNSQDLLATLYPPAWFADGIEKYPLGTDSLGRCVLSRLIYGARIALLVALSASLGTMLIGSVLAIVAGYLGGLFDKVTSSLVVLWMAFPPVVFSMMLMVGLGTGVFNVILAVILVDWTRFYRVVRSEVLVIKRREYIYASQLLGFSHLKIMLKEILPSVAPLIITLFSIQMGIAIIVEAILSFVGLSVPSDVVAWGVMLADGRAHIYGASWTILAPMMGIVFAVLGFNLLSDGLRVALDPRNKRRGEA</sequence>
<reference evidence="10" key="1">
    <citation type="journal article" date="2019" name="Int. J. Syst. Evol. Microbiol.">
        <title>The Global Catalogue of Microorganisms (GCM) 10K type strain sequencing project: providing services to taxonomists for standard genome sequencing and annotation.</title>
        <authorList>
            <consortium name="The Broad Institute Genomics Platform"/>
            <consortium name="The Broad Institute Genome Sequencing Center for Infectious Disease"/>
            <person name="Wu L."/>
            <person name="Ma J."/>
        </authorList>
    </citation>
    <scope>NUCLEOTIDE SEQUENCE [LARGE SCALE GENOMIC DNA]</scope>
    <source>
        <strain evidence="10">JCM 18423</strain>
    </source>
</reference>
<comment type="subcellular location">
    <subcellularLocation>
        <location evidence="1 7">Cell membrane</location>
        <topology evidence="1 7">Multi-pass membrane protein</topology>
    </subcellularLocation>
</comment>
<dbReference type="Gene3D" id="1.10.3720.10">
    <property type="entry name" value="MetI-like"/>
    <property type="match status" value="1"/>
</dbReference>
<keyword evidence="4 7" id="KW-0812">Transmembrane</keyword>
<dbReference type="SUPFAM" id="SSF161098">
    <property type="entry name" value="MetI-like"/>
    <property type="match status" value="1"/>
</dbReference>
<comment type="caution">
    <text evidence="9">The sequence shown here is derived from an EMBL/GenBank/DDBJ whole genome shotgun (WGS) entry which is preliminary data.</text>
</comment>
<dbReference type="PANTHER" id="PTHR43386">
    <property type="entry name" value="OLIGOPEPTIDE TRANSPORT SYSTEM PERMEASE PROTEIN APPC"/>
    <property type="match status" value="1"/>
</dbReference>
<evidence type="ECO:0000256" key="4">
    <source>
        <dbReference type="ARBA" id="ARBA00022692"/>
    </source>
</evidence>
<dbReference type="InterPro" id="IPR035906">
    <property type="entry name" value="MetI-like_sf"/>
</dbReference>
<feature type="transmembrane region" description="Helical" evidence="7">
    <location>
        <begin position="195"/>
        <end position="222"/>
    </location>
</feature>
<protein>
    <submittedName>
        <fullName evidence="9">ABC transporter permease</fullName>
    </submittedName>
</protein>
<evidence type="ECO:0000259" key="8">
    <source>
        <dbReference type="PROSITE" id="PS50928"/>
    </source>
</evidence>
<dbReference type="Proteomes" id="UP001500227">
    <property type="component" value="Unassembled WGS sequence"/>
</dbReference>
<dbReference type="PANTHER" id="PTHR43386:SF1">
    <property type="entry name" value="D,D-DIPEPTIDE TRANSPORT SYSTEM PERMEASE PROTEIN DDPC-RELATED"/>
    <property type="match status" value="1"/>
</dbReference>
<dbReference type="InterPro" id="IPR050366">
    <property type="entry name" value="BP-dependent_transpt_permease"/>
</dbReference>
<feature type="transmembrane region" description="Helical" evidence="7">
    <location>
        <begin position="242"/>
        <end position="266"/>
    </location>
</feature>
<evidence type="ECO:0000256" key="2">
    <source>
        <dbReference type="ARBA" id="ARBA00022448"/>
    </source>
</evidence>
<keyword evidence="2 7" id="KW-0813">Transport</keyword>
<evidence type="ECO:0000313" key="9">
    <source>
        <dbReference type="EMBL" id="GAA5092186.1"/>
    </source>
</evidence>
<proteinExistence type="inferred from homology"/>
<gene>
    <name evidence="9" type="ORF">GCM10023337_19120</name>
</gene>
<keyword evidence="5 7" id="KW-1133">Transmembrane helix</keyword>
<evidence type="ECO:0000313" key="10">
    <source>
        <dbReference type="Proteomes" id="UP001500227"/>
    </source>
</evidence>
<name>A0ABP9MC37_9BURK</name>
<evidence type="ECO:0000256" key="1">
    <source>
        <dbReference type="ARBA" id="ARBA00004651"/>
    </source>
</evidence>
<keyword evidence="3" id="KW-1003">Cell membrane</keyword>
<evidence type="ECO:0000256" key="7">
    <source>
        <dbReference type="RuleBase" id="RU363032"/>
    </source>
</evidence>